<name>A0AAV2YM23_9STRA</name>
<proteinExistence type="predicted"/>
<dbReference type="EMBL" id="DAKRPA010000245">
    <property type="protein sequence ID" value="DAZ94536.1"/>
    <property type="molecule type" value="Genomic_DNA"/>
</dbReference>
<dbReference type="PANTHER" id="PTHR16537:SF1">
    <property type="entry name" value="PROTEIN ZNRD2"/>
    <property type="match status" value="1"/>
</dbReference>
<dbReference type="PANTHER" id="PTHR16537">
    <property type="entry name" value="SJOEGREN SYNDROME/SCLERODERMA AUTOANTIGEN 1"/>
    <property type="match status" value="1"/>
</dbReference>
<accession>A0AAV2YM23</accession>
<organism evidence="2 3">
    <name type="scientific">Lagenidium giganteum</name>
    <dbReference type="NCBI Taxonomy" id="4803"/>
    <lineage>
        <taxon>Eukaryota</taxon>
        <taxon>Sar</taxon>
        <taxon>Stramenopiles</taxon>
        <taxon>Oomycota</taxon>
        <taxon>Peronosporomycetes</taxon>
        <taxon>Pythiales</taxon>
        <taxon>Pythiaceae</taxon>
    </lineage>
</organism>
<dbReference type="InterPro" id="IPR051888">
    <property type="entry name" value="UPF0148_domain"/>
</dbReference>
<keyword evidence="3" id="KW-1185">Reference proteome</keyword>
<reference evidence="2" key="2">
    <citation type="journal article" date="2023" name="Microbiol Resour">
        <title>Decontamination and Annotation of the Draft Genome Sequence of the Oomycete Lagenidium giganteum ARSEF 373.</title>
        <authorList>
            <person name="Morgan W.R."/>
            <person name="Tartar A."/>
        </authorList>
    </citation>
    <scope>NUCLEOTIDE SEQUENCE</scope>
    <source>
        <strain evidence="2">ARSEF 373</strain>
    </source>
</reference>
<dbReference type="Pfam" id="PF06677">
    <property type="entry name" value="Auto_anti-p27"/>
    <property type="match status" value="1"/>
</dbReference>
<gene>
    <name evidence="2" type="ORF">N0F65_002188</name>
</gene>
<dbReference type="Proteomes" id="UP001146120">
    <property type="component" value="Unassembled WGS sequence"/>
</dbReference>
<feature type="compositionally biased region" description="Pro residues" evidence="1">
    <location>
        <begin position="112"/>
        <end position="125"/>
    </location>
</feature>
<feature type="compositionally biased region" description="Low complexity" evidence="1">
    <location>
        <begin position="74"/>
        <end position="111"/>
    </location>
</feature>
<evidence type="ECO:0000313" key="3">
    <source>
        <dbReference type="Proteomes" id="UP001146120"/>
    </source>
</evidence>
<sequence length="196" mass="22019">MDSLDQKQAAMEAKYKKRDDASARLAEKMLQGWTLLGVNCPSDECFTPMVRSKEGKLFCVNCNRYAITEEEAKQQQQQQEEQQQLEAAKAAQAQIEQQQRQRDQAAQQQRAPPAPVPVPVAPTPSLPTAGKRKCDEVPLESSDDDFEKFARRKALDALYQKIDVLTQSISTTDHSERLLTITKSIRELAEAIKALS</sequence>
<evidence type="ECO:0000256" key="1">
    <source>
        <dbReference type="SAM" id="MobiDB-lite"/>
    </source>
</evidence>
<reference evidence="2" key="1">
    <citation type="submission" date="2022-11" db="EMBL/GenBank/DDBJ databases">
        <authorList>
            <person name="Morgan W.R."/>
            <person name="Tartar A."/>
        </authorList>
    </citation>
    <scope>NUCLEOTIDE SEQUENCE</scope>
    <source>
        <strain evidence="2">ARSEF 373</strain>
    </source>
</reference>
<evidence type="ECO:0000313" key="2">
    <source>
        <dbReference type="EMBL" id="DAZ94536.1"/>
    </source>
</evidence>
<protein>
    <submittedName>
        <fullName evidence="2">Uncharacterized protein</fullName>
    </submittedName>
</protein>
<dbReference type="InterPro" id="IPR009563">
    <property type="entry name" value="SSSCA1"/>
</dbReference>
<feature type="region of interest" description="Disordered" evidence="1">
    <location>
        <begin position="1"/>
        <end position="20"/>
    </location>
</feature>
<comment type="caution">
    <text evidence="2">The sequence shown here is derived from an EMBL/GenBank/DDBJ whole genome shotgun (WGS) entry which is preliminary data.</text>
</comment>
<feature type="region of interest" description="Disordered" evidence="1">
    <location>
        <begin position="70"/>
        <end position="143"/>
    </location>
</feature>
<dbReference type="AlphaFoldDB" id="A0AAV2YM23"/>